<dbReference type="SMART" id="SM00237">
    <property type="entry name" value="Calx_beta"/>
    <property type="match status" value="1"/>
</dbReference>
<accession>A0ABV0P1E2</accession>
<sequence>MSGDSRVIFGPGVSMSTCDVKLIDDSEYELSEEFELVLSDASDNARMGDVSSAKIIIDGPNDASTGSDLSSLTSVWCATRPTDPPSASPGVDYIPSSKKVEFKPGKTEEGAVLQEPYEANIVITDTFQDIPAMQFEKTSYTVKEKDTVLHIPIIRTGDLSFRSSVRCFTRTMSAMVMDDFVERRNTDESLITFLKGEKVKNCTVHINDDSVFEPEEEFQLHLGTPQGDHWSGGMIGPNDIVAVTITNDEDASSVWISLMLTNCFGCSSGPSAPTIEFEQASYQVREPPGPDGVEALNIKVIRRGDLDRTSKIRCSTRDGSAQWRFYLTKTESGMNPSPWFLVLMIQWRQTGNHRFIPLFLPLQVVSLADYDHVQEVTKEGSKKTPSPGYPLVCVTPCDPHYPKYSVMNEHCEEAGINQTQVHFSWEVATPTDSSGARSPFETVTDTTPYTSVNHMVLDSIYFSRRFHVRCVAQARDKAGHLGTPLRSNIITIGTDSSICHTPVTTGTARGFQAQSFIATLKYLDVKHKEHPNRSIPHQDGMLPLVSTMPLHNLHFLLSESIYRQQHVCSNLVTIKELQGLSGYDRPYQFNPNVREAKSIQLYKHLNLKSCIWTFDAYYDMTELIDVCGGSVTADFQVCHAVRDSAQSFLTVQVPLYVSYIYVTAPRGWASLEHHTEMEFSFFYDTVLWRTGQFVLDHHTLPGHKSRLMAPDHLGGIEFDMQLLWSAQTFDSPYQLWRATSSYSRKDYSGEYTVFLIPCTVQPTQPWIDPGDKPLSCTAHAPEKFLVPIAFQQTNRPVPVVYSLNTEFQLCNNEKVFLLDPATADVSMAEMDYKGAFSMGRSHDKSGQPLPYCQTLYGRVLWNPEQNLNAAYKLQLEKVYLCTGRDGYDRKQPDVCDKFFHDVPFEADFASDVPELQDMAAMPGVDGFTMKVDALYKVIYVISPESRSSPRIQRSVTYEVSRSKRDLVDRSGRLTLDESLIYDNEGDQVKNGTNMKSLRLEVGRSATFNAHVGSSVGGGVAAVTLLVLALLASCFLFRRCRRLAKKMPKAQKTYEEYPLNTKVEVCMDKCVEKNFSTKHCTVRNVNINRNQEPNGRVKQVNLEVKLHNNLSDGTEV</sequence>
<feature type="transmembrane region" description="Helical" evidence="4">
    <location>
        <begin position="1015"/>
        <end position="1036"/>
    </location>
</feature>
<evidence type="ECO:0000256" key="3">
    <source>
        <dbReference type="ARBA" id="ARBA00022837"/>
    </source>
</evidence>
<evidence type="ECO:0000256" key="1">
    <source>
        <dbReference type="ARBA" id="ARBA00022729"/>
    </source>
</evidence>
<keyword evidence="7" id="KW-1185">Reference proteome</keyword>
<keyword evidence="4" id="KW-0472">Membrane</keyword>
<keyword evidence="2" id="KW-0677">Repeat</keyword>
<name>A0ABV0P1E2_9TELE</name>
<dbReference type="PANTHER" id="PTHR45739">
    <property type="entry name" value="MATRIX PROTEIN, PUTATIVE-RELATED"/>
    <property type="match status" value="1"/>
</dbReference>
<protein>
    <submittedName>
        <fullName evidence="6">Extracellular matrix protein fras1</fullName>
    </submittedName>
</protein>
<feature type="domain" description="Calx-beta" evidence="5">
    <location>
        <begin position="121"/>
        <end position="223"/>
    </location>
</feature>
<dbReference type="InterPro" id="IPR003644">
    <property type="entry name" value="Calx_beta"/>
</dbReference>
<evidence type="ECO:0000256" key="4">
    <source>
        <dbReference type="SAM" id="Phobius"/>
    </source>
</evidence>
<dbReference type="Proteomes" id="UP001476798">
    <property type="component" value="Unassembled WGS sequence"/>
</dbReference>
<dbReference type="Gene3D" id="2.60.40.2030">
    <property type="match status" value="2"/>
</dbReference>
<dbReference type="Pfam" id="PF03160">
    <property type="entry name" value="Calx-beta"/>
    <property type="match status" value="4"/>
</dbReference>
<keyword evidence="4" id="KW-1133">Transmembrane helix</keyword>
<gene>
    <name evidence="6" type="primary">FRAS1</name>
    <name evidence="6" type="ORF">GOODEAATRI_004327</name>
</gene>
<organism evidence="6 7">
    <name type="scientific">Goodea atripinnis</name>
    <dbReference type="NCBI Taxonomy" id="208336"/>
    <lineage>
        <taxon>Eukaryota</taxon>
        <taxon>Metazoa</taxon>
        <taxon>Chordata</taxon>
        <taxon>Craniata</taxon>
        <taxon>Vertebrata</taxon>
        <taxon>Euteleostomi</taxon>
        <taxon>Actinopterygii</taxon>
        <taxon>Neopterygii</taxon>
        <taxon>Teleostei</taxon>
        <taxon>Neoteleostei</taxon>
        <taxon>Acanthomorphata</taxon>
        <taxon>Ovalentaria</taxon>
        <taxon>Atherinomorphae</taxon>
        <taxon>Cyprinodontiformes</taxon>
        <taxon>Goodeidae</taxon>
        <taxon>Goodea</taxon>
    </lineage>
</organism>
<keyword evidence="1" id="KW-0732">Signal</keyword>
<reference evidence="6 7" key="1">
    <citation type="submission" date="2021-06" db="EMBL/GenBank/DDBJ databases">
        <authorList>
            <person name="Palmer J.M."/>
        </authorList>
    </citation>
    <scope>NUCLEOTIDE SEQUENCE [LARGE SCALE GENOMIC DNA]</scope>
    <source>
        <strain evidence="6 7">GA_2019</strain>
        <tissue evidence="6">Muscle</tissue>
    </source>
</reference>
<evidence type="ECO:0000313" key="7">
    <source>
        <dbReference type="Proteomes" id="UP001476798"/>
    </source>
</evidence>
<evidence type="ECO:0000259" key="5">
    <source>
        <dbReference type="SMART" id="SM00237"/>
    </source>
</evidence>
<keyword evidence="4" id="KW-0812">Transmembrane</keyword>
<evidence type="ECO:0000313" key="6">
    <source>
        <dbReference type="EMBL" id="MEQ2177515.1"/>
    </source>
</evidence>
<evidence type="ECO:0000256" key="2">
    <source>
        <dbReference type="ARBA" id="ARBA00022737"/>
    </source>
</evidence>
<dbReference type="InterPro" id="IPR038081">
    <property type="entry name" value="CalX-like_sf"/>
</dbReference>
<dbReference type="SUPFAM" id="SSF141072">
    <property type="entry name" value="CalX-like"/>
    <property type="match status" value="3"/>
</dbReference>
<dbReference type="InterPro" id="IPR051561">
    <property type="entry name" value="FRAS1_ECM"/>
</dbReference>
<dbReference type="PANTHER" id="PTHR45739:SF1">
    <property type="entry name" value="EXTRACELLULAR MATRIX ORGANIZING PROTEIN FRAS1"/>
    <property type="match status" value="1"/>
</dbReference>
<keyword evidence="3" id="KW-0106">Calcium</keyword>
<comment type="caution">
    <text evidence="6">The sequence shown here is derived from an EMBL/GenBank/DDBJ whole genome shotgun (WGS) entry which is preliminary data.</text>
</comment>
<dbReference type="EMBL" id="JAHRIO010060151">
    <property type="protein sequence ID" value="MEQ2177515.1"/>
    <property type="molecule type" value="Genomic_DNA"/>
</dbReference>
<proteinExistence type="predicted"/>